<dbReference type="EMBL" id="PQXF01000090">
    <property type="protein sequence ID" value="PXF56683.1"/>
    <property type="molecule type" value="Genomic_DNA"/>
</dbReference>
<name>A0AC61KYN5_9EURY</name>
<comment type="caution">
    <text evidence="1">The sequence shown here is derived from an EMBL/GenBank/DDBJ whole genome shotgun (WGS) entry which is preliminary data.</text>
</comment>
<evidence type="ECO:0000313" key="2">
    <source>
        <dbReference type="Proteomes" id="UP000248329"/>
    </source>
</evidence>
<accession>A0AC61KYN5</accession>
<gene>
    <name evidence="1" type="ORF">C4B59_16525</name>
</gene>
<sequence length="706" mass="79973">MTQNYKDWFPYPSFRPHQDTMLDRVQEVVCTGEHRVLMIDAPTGSGKTSIIASLLANRGGNKIVVALRTVSQIGVYLGEIKKIKENTDHVPKVAYLVGKHKMCKLAGEFENVYAGCDLMKVFTMDFLEAKLDEKIRQNNRSAKEYNVYDPGTDPSIEADIRDETPGYRTFCPYYLYSKEVYTVEGLKNFRPSKQARKDSEAILWEILYPEELHKRCTHTCPYEVMAIGAKSADIIILNYNHVFDDTMRDALFDWLEINPENTILLVDEAHNLGDTVRNINSDIITTYIVDKAITEVNQFPGDRGEVRSAKEVLYRIQTYMERTLDRWQNKTQTEAWFDPGMFADFVYTGGGLARDDEQTMADLLKLAQKIKKRKQKSSESAEGFLERVAEFLFMAHYAKSDSAYLPVKLLRDRQWLSLEIRSLDPSPVISGLADTVHATILISGTLSPADAYELYYFGQNGRVEKLMIPNQFPEAKRLVLGAKDATSRSAYRNDANNRREIELHISALINGVSGNVAVYFTSYFMMDQYLDYCGQTAYDSGKRMYVEPKEAAEVPHILGEFFESGSSEQKGVLLAVCGGKMSEGIDYHGEALKGAIVVGFPLAAFSEVQKLVNSYYQRKYGKDKGMFIAYTLPAINKALQALGRVHRSAEETGVLVLCDSRFSNSEGLGVRQYLPEWMQDEMIVCDGAWSEELVDGKVREWSRKSS</sequence>
<keyword evidence="1" id="KW-0067">ATP-binding</keyword>
<keyword evidence="1" id="KW-0547">Nucleotide-binding</keyword>
<keyword evidence="1" id="KW-0378">Hydrolase</keyword>
<organism evidence="1 2">
    <name type="scientific">Candidatus Methanogaster sp</name>
    <dbReference type="NCBI Taxonomy" id="3386292"/>
    <lineage>
        <taxon>Archaea</taxon>
        <taxon>Methanobacteriati</taxon>
        <taxon>Methanobacteriota</taxon>
        <taxon>Stenosarchaea group</taxon>
        <taxon>Methanomicrobia</taxon>
        <taxon>Methanosarcinales</taxon>
        <taxon>ANME-2 cluster</taxon>
        <taxon>Candidatus Methanogasteraceae</taxon>
        <taxon>Candidatus Methanogaster</taxon>
    </lineage>
</organism>
<proteinExistence type="predicted"/>
<dbReference type="Proteomes" id="UP000248329">
    <property type="component" value="Unassembled WGS sequence"/>
</dbReference>
<keyword evidence="1" id="KW-0347">Helicase</keyword>
<evidence type="ECO:0000313" key="1">
    <source>
        <dbReference type="EMBL" id="PXF56683.1"/>
    </source>
</evidence>
<reference evidence="1" key="1">
    <citation type="submission" date="2018-01" db="EMBL/GenBank/DDBJ databases">
        <authorList>
            <person name="Krukenberg V."/>
        </authorList>
    </citation>
    <scope>NUCLEOTIDE SEQUENCE</scope>
    <source>
        <strain evidence="1">E20ANME2</strain>
    </source>
</reference>
<protein>
    <submittedName>
        <fullName evidence="1">ATP-dependent DNA helicase</fullName>
    </submittedName>
</protein>